<proteinExistence type="predicted"/>
<dbReference type="SMART" id="SM00349">
    <property type="entry name" value="KRAB"/>
    <property type="match status" value="1"/>
</dbReference>
<dbReference type="CDD" id="cd07765">
    <property type="entry name" value="KRAB_A-box"/>
    <property type="match status" value="1"/>
</dbReference>
<dbReference type="PANTHER" id="PTHR23232:SF118">
    <property type="entry name" value="ZINC FINGER PROTEIN 746"/>
    <property type="match status" value="1"/>
</dbReference>
<evidence type="ECO:0000313" key="3">
    <source>
        <dbReference type="RefSeq" id="XP_012877050.1"/>
    </source>
</evidence>
<dbReference type="OrthoDB" id="9615950at2759"/>
<gene>
    <name evidence="3" type="primary">LOC105989509</name>
</gene>
<protein>
    <submittedName>
        <fullName evidence="3">Zinc finger protein 786-like</fullName>
    </submittedName>
</protein>
<organism evidence="2 3">
    <name type="scientific">Dipodomys ordii</name>
    <name type="common">Ord's kangaroo rat</name>
    <dbReference type="NCBI Taxonomy" id="10020"/>
    <lineage>
        <taxon>Eukaryota</taxon>
        <taxon>Metazoa</taxon>
        <taxon>Chordata</taxon>
        <taxon>Craniata</taxon>
        <taxon>Vertebrata</taxon>
        <taxon>Euteleostomi</taxon>
        <taxon>Mammalia</taxon>
        <taxon>Eutheria</taxon>
        <taxon>Euarchontoglires</taxon>
        <taxon>Glires</taxon>
        <taxon>Rodentia</taxon>
        <taxon>Castorimorpha</taxon>
        <taxon>Heteromyidae</taxon>
        <taxon>Dipodomyinae</taxon>
        <taxon>Dipodomys</taxon>
    </lineage>
</organism>
<dbReference type="GeneID" id="105989509"/>
<dbReference type="AlphaFoldDB" id="A0A1S3FL42"/>
<evidence type="ECO:0000259" key="1">
    <source>
        <dbReference type="PROSITE" id="PS50805"/>
    </source>
</evidence>
<keyword evidence="2" id="KW-1185">Reference proteome</keyword>
<dbReference type="RefSeq" id="XP_012877050.1">
    <property type="nucleotide sequence ID" value="XM_013021596.1"/>
</dbReference>
<dbReference type="PANTHER" id="PTHR23232">
    <property type="entry name" value="KRAB DOMAIN C2H2 ZINC FINGER"/>
    <property type="match status" value="1"/>
</dbReference>
<dbReference type="Pfam" id="PF01352">
    <property type="entry name" value="KRAB"/>
    <property type="match status" value="1"/>
</dbReference>
<dbReference type="SUPFAM" id="SSF109640">
    <property type="entry name" value="KRAB domain (Kruppel-associated box)"/>
    <property type="match status" value="1"/>
</dbReference>
<dbReference type="PROSITE" id="PS50805">
    <property type="entry name" value="KRAB"/>
    <property type="match status" value="1"/>
</dbReference>
<dbReference type="Gene3D" id="6.10.140.140">
    <property type="match status" value="1"/>
</dbReference>
<name>A0A1S3FL42_DIPOR</name>
<evidence type="ECO:0000313" key="2">
    <source>
        <dbReference type="Proteomes" id="UP000081671"/>
    </source>
</evidence>
<dbReference type="InParanoid" id="A0A1S3FL42"/>
<sequence length="101" mass="11954">MAELAPLPLTFEDVAIYFSEQEWQHLQTWQKMLYKHVMKTNYETLVSLDGDLSKPELILWIEHGREPFKSWEETQKLDSIMHSSAEAHFDPVTEQKLLGEY</sequence>
<dbReference type="Proteomes" id="UP000081671">
    <property type="component" value="Unplaced"/>
</dbReference>
<dbReference type="InterPro" id="IPR050169">
    <property type="entry name" value="Krueppel_C2H2_ZnF"/>
</dbReference>
<dbReference type="InterPro" id="IPR001909">
    <property type="entry name" value="KRAB"/>
</dbReference>
<dbReference type="GO" id="GO:0006355">
    <property type="term" value="P:regulation of DNA-templated transcription"/>
    <property type="evidence" value="ECO:0007669"/>
    <property type="project" value="InterPro"/>
</dbReference>
<accession>A0A1S3FL42</accession>
<dbReference type="InterPro" id="IPR036051">
    <property type="entry name" value="KRAB_dom_sf"/>
</dbReference>
<dbReference type="KEGG" id="dord:105989509"/>
<feature type="domain" description="KRAB" evidence="1">
    <location>
        <begin position="9"/>
        <end position="80"/>
    </location>
</feature>
<reference evidence="3" key="1">
    <citation type="submission" date="2025-08" db="UniProtKB">
        <authorList>
            <consortium name="RefSeq"/>
        </authorList>
    </citation>
    <scope>IDENTIFICATION</scope>
    <source>
        <tissue evidence="3">Kidney</tissue>
    </source>
</reference>